<comment type="caution">
    <text evidence="5">The sequence shown here is derived from an EMBL/GenBank/DDBJ whole genome shotgun (WGS) entry which is preliminary data.</text>
</comment>
<dbReference type="STRING" id="29170.A0A368FIG2"/>
<dbReference type="Pfam" id="PF00041">
    <property type="entry name" value="fn3"/>
    <property type="match status" value="2"/>
</dbReference>
<feature type="domain" description="Fibronectin type-III" evidence="4">
    <location>
        <begin position="820"/>
        <end position="914"/>
    </location>
</feature>
<evidence type="ECO:0000259" key="4">
    <source>
        <dbReference type="PROSITE" id="PS50853"/>
    </source>
</evidence>
<dbReference type="InterPro" id="IPR036116">
    <property type="entry name" value="FN3_sf"/>
</dbReference>
<gene>
    <name evidence="5" type="ORF">ANCCAN_22361</name>
</gene>
<name>A0A368FIG2_ANCCA</name>
<dbReference type="OrthoDB" id="6107607at2759"/>
<dbReference type="CDD" id="cd00063">
    <property type="entry name" value="FN3"/>
    <property type="match status" value="2"/>
</dbReference>
<dbReference type="PANTHER" id="PTHR14340:SF11">
    <property type="entry name" value="IG-LIKE DOMAIN-CONTAINING PROTEIN"/>
    <property type="match status" value="1"/>
</dbReference>
<evidence type="ECO:0000256" key="2">
    <source>
        <dbReference type="SAM" id="MobiDB-lite"/>
    </source>
</evidence>
<feature type="domain" description="Fibronectin type-III" evidence="4">
    <location>
        <begin position="474"/>
        <end position="565"/>
    </location>
</feature>
<dbReference type="Pfam" id="PF07679">
    <property type="entry name" value="I-set"/>
    <property type="match status" value="2"/>
</dbReference>
<evidence type="ECO:0000259" key="3">
    <source>
        <dbReference type="PROSITE" id="PS50835"/>
    </source>
</evidence>
<evidence type="ECO:0000313" key="5">
    <source>
        <dbReference type="EMBL" id="RCN31842.1"/>
    </source>
</evidence>
<evidence type="ECO:0000256" key="1">
    <source>
        <dbReference type="ARBA" id="ARBA00023319"/>
    </source>
</evidence>
<reference evidence="5 6" key="1">
    <citation type="submission" date="2014-10" db="EMBL/GenBank/DDBJ databases">
        <title>Draft genome of the hookworm Ancylostoma caninum.</title>
        <authorList>
            <person name="Mitreva M."/>
        </authorList>
    </citation>
    <scope>NUCLEOTIDE SEQUENCE [LARGE SCALE GENOMIC DNA]</scope>
    <source>
        <strain evidence="5 6">Baltimore</strain>
    </source>
</reference>
<keyword evidence="1" id="KW-0393">Immunoglobulin domain</keyword>
<dbReference type="Gene3D" id="2.60.40.10">
    <property type="entry name" value="Immunoglobulins"/>
    <property type="match status" value="6"/>
</dbReference>
<dbReference type="PANTHER" id="PTHR14340">
    <property type="entry name" value="MICROFIBRIL-ASSOCIATED GLYCOPROTEIN 3"/>
    <property type="match status" value="1"/>
</dbReference>
<feature type="domain" description="Ig-like" evidence="3">
    <location>
        <begin position="635"/>
        <end position="720"/>
    </location>
</feature>
<dbReference type="SMART" id="SM00060">
    <property type="entry name" value="FN3"/>
    <property type="match status" value="2"/>
</dbReference>
<feature type="compositionally biased region" description="Basic and acidic residues" evidence="2">
    <location>
        <begin position="138"/>
        <end position="156"/>
    </location>
</feature>
<proteinExistence type="predicted"/>
<accession>A0A368FIG2</accession>
<evidence type="ECO:0000313" key="6">
    <source>
        <dbReference type="Proteomes" id="UP000252519"/>
    </source>
</evidence>
<protein>
    <submittedName>
        <fullName evidence="5">Fibronectin type III domain protein</fullName>
    </submittedName>
</protein>
<dbReference type="PROSITE" id="PS50835">
    <property type="entry name" value="IG_LIKE"/>
    <property type="match status" value="1"/>
</dbReference>
<dbReference type="InterPro" id="IPR036179">
    <property type="entry name" value="Ig-like_dom_sf"/>
</dbReference>
<dbReference type="SUPFAM" id="SSF49265">
    <property type="entry name" value="Fibronectin type III"/>
    <property type="match status" value="2"/>
</dbReference>
<feature type="region of interest" description="Disordered" evidence="2">
    <location>
        <begin position="1"/>
        <end position="21"/>
    </location>
</feature>
<dbReference type="SUPFAM" id="SSF48726">
    <property type="entry name" value="Immunoglobulin"/>
    <property type="match status" value="3"/>
</dbReference>
<feature type="region of interest" description="Disordered" evidence="2">
    <location>
        <begin position="124"/>
        <end position="156"/>
    </location>
</feature>
<keyword evidence="6" id="KW-1185">Reference proteome</keyword>
<dbReference type="PROSITE" id="PS50853">
    <property type="entry name" value="FN3"/>
    <property type="match status" value="2"/>
</dbReference>
<dbReference type="InterPro" id="IPR013098">
    <property type="entry name" value="Ig_I-set"/>
</dbReference>
<dbReference type="PRINTS" id="PR00014">
    <property type="entry name" value="FNTYPEIII"/>
</dbReference>
<dbReference type="Proteomes" id="UP000252519">
    <property type="component" value="Unassembled WGS sequence"/>
</dbReference>
<dbReference type="InterPro" id="IPR013783">
    <property type="entry name" value="Ig-like_fold"/>
</dbReference>
<dbReference type="InterPro" id="IPR007110">
    <property type="entry name" value="Ig-like_dom"/>
</dbReference>
<organism evidence="5 6">
    <name type="scientific">Ancylostoma caninum</name>
    <name type="common">Dog hookworm</name>
    <dbReference type="NCBI Taxonomy" id="29170"/>
    <lineage>
        <taxon>Eukaryota</taxon>
        <taxon>Metazoa</taxon>
        <taxon>Ecdysozoa</taxon>
        <taxon>Nematoda</taxon>
        <taxon>Chromadorea</taxon>
        <taxon>Rhabditida</taxon>
        <taxon>Rhabditina</taxon>
        <taxon>Rhabditomorpha</taxon>
        <taxon>Strongyloidea</taxon>
        <taxon>Ancylostomatidae</taxon>
        <taxon>Ancylostomatinae</taxon>
        <taxon>Ancylostoma</taxon>
    </lineage>
</organism>
<sequence length="930" mass="105296">KEEAKPQEEAKPDEAVIRKKKEEKLEKREVADILVSSDLFCTPRREEACETLTHITNKEETCCFVREPTLEEISCSPSLVKQRTEKIGIGVIFERKPSTDKKDEEKDDNVTLVDVTEAASIKQDDGKKKKRKKKPAKREKVEVKVTPSDEHDEAQIQRRAPAKTELLEVNISRKRTLSGNSEIYVEIDIEAGEETAKTDALIDLNFYDFDENNLSVSGYETEEIEVDVFLDSIDEEDGVDAFALTNAAQEVVTTVQMPSAATSVSRLFEEFKSYSSEEVEVSVEEGEVPQKIVRHPQPTDWKDLKDIVVLSCTTEKAIEHASWFRNGMKVDTNEFISIETEGQESRITLKKFNPFYIGVYHVVVDGIGSQPAQISANIAPILENELPCNIVHRIGKPLDLRLSYTAYPVPQVKLRHKNAGVTLIADIDQYEDAVSIRIKNLKKEDEGDIEISLSNDFGKAETSFTLQLVDTPLAPQNAHIVKLTPTDVTLEWESPDNDEDNVIHYVVERRTAESRRWRKITKTTEKTYTCSDLIPREFYAFRILAVNEYGEGIPSNVVEVDMPSEEEEDQLQNDISPEELPEEEVKPTKEAVIEETITEVILDETISTVKRFVEEEEEAAISETVVVKGVDDVRPETIIIQHPETQTVTTEKQETIFTCKFSRPAESVRWFRNERELWTQATKVEIVTDEYESKLILHATDHKDIGEYHVLVDDVEKSHSAELIYKIAPKLVYEGPTKAIPAGKHFDFTVKFTGYPTPHFNMTLNGKDLKLQASVETYDDFMSFRVKNVRESGTIVIVAQNEHGEDSLEIPMQVIDVPSAPLDLQASDVGSTTATLSWKAPVFSNGSDIIEYFVERKSVEYSRWRTVGRVPADTFTITVNDLFPNDMYAFRVSAVNDIGQGAPSKVAEVETTEQIEGIDPISHHQFQYIL</sequence>
<dbReference type="AlphaFoldDB" id="A0A368FIG2"/>
<feature type="compositionally biased region" description="Basic residues" evidence="2">
    <location>
        <begin position="128"/>
        <end position="137"/>
    </location>
</feature>
<dbReference type="EMBL" id="JOJR01001205">
    <property type="protein sequence ID" value="RCN31842.1"/>
    <property type="molecule type" value="Genomic_DNA"/>
</dbReference>
<dbReference type="InterPro" id="IPR003961">
    <property type="entry name" value="FN3_dom"/>
</dbReference>
<feature type="non-terminal residue" evidence="5">
    <location>
        <position position="1"/>
    </location>
</feature>